<evidence type="ECO:0000313" key="2">
    <source>
        <dbReference type="Proteomes" id="UP000594688"/>
    </source>
</evidence>
<sequence length="518" mass="59007">MMGCDLREGLGRIALVLFGLLLILIGELTLRWGGYGEAYNFVIQDSKIHKGKSSLNSQYVALHYFKHLPVNFSSLMREKPWFQDTEFFTEKKQGVFRIFTLGASTTRGFPFTGREINYSRFLEMILKDVVPGKNFEVINAGYDALSSFGVLDLTREVINYEPDLLIIYSGHNEFIGHFGVNSTINYGNQRWIMDLVRNLHHSRLFLAGELMVMKVKGVGKEDANRKSQVNMFRAMLSKSNITWDQTEHSIALKNYQENLNRIVTLARNEGIQVMLLSPASNIRDFPPIRSIPDKGLSGMETSRMKKLVEEGRESIKLKQTALAFNKLKAAVKLDSGFAESHFLLGKLLEAQGNKVEARKEYRLAREFDGVHLRACAGMQAVVRKVGKNKGIAVVDLESKMEKVASDGIVGDNFFLEHVHPNINGHFLIADSIAHALELERGTGLDGFWDWSRLRRPVEYVRQIGYGPRQFVEARYTVGRLLLDFPFYHCDSGEKILRRIDRLNAENNLLKTCWQIKPH</sequence>
<dbReference type="KEGG" id="nli:G3M70_16280"/>
<dbReference type="InterPro" id="IPR011990">
    <property type="entry name" value="TPR-like_helical_dom_sf"/>
</dbReference>
<organism evidence="1 2">
    <name type="scientific">Candidatus Nitronauta litoralis</name>
    <dbReference type="NCBI Taxonomy" id="2705533"/>
    <lineage>
        <taxon>Bacteria</taxon>
        <taxon>Pseudomonadati</taxon>
        <taxon>Nitrospinota/Tectimicrobiota group</taxon>
        <taxon>Nitrospinota</taxon>
        <taxon>Nitrospinia</taxon>
        <taxon>Nitrospinales</taxon>
        <taxon>Nitrospinaceae</taxon>
        <taxon>Candidatus Nitronauta</taxon>
    </lineage>
</organism>
<dbReference type="Gene3D" id="3.40.50.1110">
    <property type="entry name" value="SGNH hydrolase"/>
    <property type="match status" value="1"/>
</dbReference>
<proteinExistence type="predicted"/>
<dbReference type="GO" id="GO:0004622">
    <property type="term" value="F:phosphatidylcholine lysophospholipase activity"/>
    <property type="evidence" value="ECO:0007669"/>
    <property type="project" value="TreeGrafter"/>
</dbReference>
<dbReference type="InterPro" id="IPR051532">
    <property type="entry name" value="Ester_Hydrolysis_Enzymes"/>
</dbReference>
<gene>
    <name evidence="1" type="ORF">G3M70_16280</name>
</gene>
<evidence type="ECO:0000313" key="1">
    <source>
        <dbReference type="EMBL" id="QPJ63350.1"/>
    </source>
</evidence>
<dbReference type="SUPFAM" id="SSF48452">
    <property type="entry name" value="TPR-like"/>
    <property type="match status" value="1"/>
</dbReference>
<dbReference type="Gene3D" id="1.25.40.10">
    <property type="entry name" value="Tetratricopeptide repeat domain"/>
    <property type="match status" value="1"/>
</dbReference>
<name>A0A7T0G196_9BACT</name>
<dbReference type="AlphaFoldDB" id="A0A7T0G196"/>
<reference evidence="1 2" key="1">
    <citation type="submission" date="2020-02" db="EMBL/GenBank/DDBJ databases">
        <title>Genomic and physiological characterization of two novel Nitrospinaceae genera.</title>
        <authorList>
            <person name="Mueller A.J."/>
            <person name="Jung M.-Y."/>
            <person name="Strachan C.R."/>
            <person name="Herbold C.W."/>
            <person name="Kirkegaard R.H."/>
            <person name="Daims H."/>
        </authorList>
    </citation>
    <scope>NUCLEOTIDE SEQUENCE [LARGE SCALE GENOMIC DNA]</scope>
    <source>
        <strain evidence="1">EB</strain>
    </source>
</reference>
<dbReference type="PANTHER" id="PTHR30383">
    <property type="entry name" value="THIOESTERASE 1/PROTEASE 1/LYSOPHOSPHOLIPASE L1"/>
    <property type="match status" value="1"/>
</dbReference>
<protein>
    <recommendedName>
        <fullName evidence="3">SGNH hydrolase-type esterase domain-containing protein</fullName>
    </recommendedName>
</protein>
<dbReference type="Proteomes" id="UP000594688">
    <property type="component" value="Chromosome"/>
</dbReference>
<evidence type="ECO:0008006" key="3">
    <source>
        <dbReference type="Google" id="ProtNLM"/>
    </source>
</evidence>
<dbReference type="InterPro" id="IPR036514">
    <property type="entry name" value="SGNH_hydro_sf"/>
</dbReference>
<dbReference type="SUPFAM" id="SSF52266">
    <property type="entry name" value="SGNH hydrolase"/>
    <property type="match status" value="1"/>
</dbReference>
<dbReference type="PANTHER" id="PTHR30383:SF5">
    <property type="entry name" value="SGNH HYDROLASE-TYPE ESTERASE DOMAIN-CONTAINING PROTEIN"/>
    <property type="match status" value="1"/>
</dbReference>
<dbReference type="EMBL" id="CP048685">
    <property type="protein sequence ID" value="QPJ63350.1"/>
    <property type="molecule type" value="Genomic_DNA"/>
</dbReference>
<accession>A0A7T0G196</accession>